<organism evidence="1 2">
    <name type="scientific">Caballeronia arvi</name>
    <dbReference type="NCBI Taxonomy" id="1777135"/>
    <lineage>
        <taxon>Bacteria</taxon>
        <taxon>Pseudomonadati</taxon>
        <taxon>Pseudomonadota</taxon>
        <taxon>Betaproteobacteria</taxon>
        <taxon>Burkholderiales</taxon>
        <taxon>Burkholderiaceae</taxon>
        <taxon>Caballeronia</taxon>
    </lineage>
</organism>
<dbReference type="AlphaFoldDB" id="A0A158K6X0"/>
<proteinExistence type="predicted"/>
<protein>
    <submittedName>
        <fullName evidence="1">Uncharacterized protein</fullName>
    </submittedName>
</protein>
<gene>
    <name evidence="1" type="ORF">AWB74_05008</name>
</gene>
<dbReference type="Proteomes" id="UP000055019">
    <property type="component" value="Unassembled WGS sequence"/>
</dbReference>
<evidence type="ECO:0000313" key="2">
    <source>
        <dbReference type="Proteomes" id="UP000055019"/>
    </source>
</evidence>
<keyword evidence="2" id="KW-1185">Reference proteome</keyword>
<sequence length="39" mass="4163">MSADIADCVVNIIDMDKAPSSTFPLDLLPSLESIKQRGA</sequence>
<comment type="caution">
    <text evidence="1">The sequence shown here is derived from an EMBL/GenBank/DDBJ whole genome shotgun (WGS) entry which is preliminary data.</text>
</comment>
<evidence type="ECO:0000313" key="1">
    <source>
        <dbReference type="EMBL" id="SAL76529.1"/>
    </source>
</evidence>
<dbReference type="EMBL" id="FCOM02000026">
    <property type="protein sequence ID" value="SAL76529.1"/>
    <property type="molecule type" value="Genomic_DNA"/>
</dbReference>
<name>A0A158K6X0_9BURK</name>
<accession>A0A158K6X0</accession>
<reference evidence="1" key="1">
    <citation type="submission" date="2016-01" db="EMBL/GenBank/DDBJ databases">
        <authorList>
            <person name="Peeters C."/>
        </authorList>
    </citation>
    <scope>NUCLEOTIDE SEQUENCE [LARGE SCALE GENOMIC DNA]</scope>
    <source>
        <strain evidence="1">LMG 29317</strain>
    </source>
</reference>